<organism evidence="2 3">
    <name type="scientific">Trachymyrmex cornetzi</name>
    <dbReference type="NCBI Taxonomy" id="471704"/>
    <lineage>
        <taxon>Eukaryota</taxon>
        <taxon>Metazoa</taxon>
        <taxon>Ecdysozoa</taxon>
        <taxon>Arthropoda</taxon>
        <taxon>Hexapoda</taxon>
        <taxon>Insecta</taxon>
        <taxon>Pterygota</taxon>
        <taxon>Neoptera</taxon>
        <taxon>Endopterygota</taxon>
        <taxon>Hymenoptera</taxon>
        <taxon>Apocrita</taxon>
        <taxon>Aculeata</taxon>
        <taxon>Formicoidea</taxon>
        <taxon>Formicidae</taxon>
        <taxon>Myrmicinae</taxon>
        <taxon>Trachymyrmex</taxon>
    </lineage>
</organism>
<gene>
    <name evidence="2" type="ORF">ALC57_11670</name>
</gene>
<dbReference type="Proteomes" id="UP000078492">
    <property type="component" value="Unassembled WGS sequence"/>
</dbReference>
<evidence type="ECO:0000313" key="2">
    <source>
        <dbReference type="EMBL" id="KYN16081.1"/>
    </source>
</evidence>
<proteinExistence type="predicted"/>
<dbReference type="Pfam" id="PF22936">
    <property type="entry name" value="Pol_BBD"/>
    <property type="match status" value="1"/>
</dbReference>
<evidence type="ECO:0000313" key="3">
    <source>
        <dbReference type="Proteomes" id="UP000078492"/>
    </source>
</evidence>
<dbReference type="AlphaFoldDB" id="A0A151J275"/>
<protein>
    <recommendedName>
        <fullName evidence="1">Retrovirus-related Pol polyprotein from transposon TNT 1-94-like beta-barrel domain-containing protein</fullName>
    </recommendedName>
</protein>
<accession>A0A151J275</accession>
<sequence length="139" mass="15377">MVSQARKVPKWHFKLQSRFLIKITTISENNTTVSLADGSSVGTAGIGNGSLVCRISNNRLQTIELKNVLYIPQLNGGLISVRKITEQGYQVTFKENTCHIDQGHRAVARIDFDGNLFKLRTTKGEVSTRMASGTTCIHQ</sequence>
<reference evidence="2 3" key="1">
    <citation type="submission" date="2015-09" db="EMBL/GenBank/DDBJ databases">
        <title>Trachymyrmex cornetzi WGS genome.</title>
        <authorList>
            <person name="Nygaard S."/>
            <person name="Hu H."/>
            <person name="Boomsma J."/>
            <person name="Zhang G."/>
        </authorList>
    </citation>
    <scope>NUCLEOTIDE SEQUENCE [LARGE SCALE GENOMIC DNA]</scope>
    <source>
        <strain evidence="2">Tcor2-1</strain>
        <tissue evidence="2">Whole body</tissue>
    </source>
</reference>
<feature type="domain" description="Retrovirus-related Pol polyprotein from transposon TNT 1-94-like beta-barrel" evidence="1">
    <location>
        <begin position="22"/>
        <end position="89"/>
    </location>
</feature>
<dbReference type="EMBL" id="KQ980424">
    <property type="protein sequence ID" value="KYN16081.1"/>
    <property type="molecule type" value="Genomic_DNA"/>
</dbReference>
<evidence type="ECO:0000259" key="1">
    <source>
        <dbReference type="Pfam" id="PF22936"/>
    </source>
</evidence>
<keyword evidence="3" id="KW-1185">Reference proteome</keyword>
<dbReference type="InterPro" id="IPR054722">
    <property type="entry name" value="PolX-like_BBD"/>
</dbReference>
<name>A0A151J275_9HYME</name>